<evidence type="ECO:0000313" key="3">
    <source>
        <dbReference type="EnsemblMetazoa" id="CJA03486.1"/>
    </source>
</evidence>
<organism evidence="3 4">
    <name type="scientific">Caenorhabditis japonica</name>
    <dbReference type="NCBI Taxonomy" id="281687"/>
    <lineage>
        <taxon>Eukaryota</taxon>
        <taxon>Metazoa</taxon>
        <taxon>Ecdysozoa</taxon>
        <taxon>Nematoda</taxon>
        <taxon>Chromadorea</taxon>
        <taxon>Rhabditida</taxon>
        <taxon>Rhabditina</taxon>
        <taxon>Rhabditomorpha</taxon>
        <taxon>Rhabditoidea</taxon>
        <taxon>Rhabditidae</taxon>
        <taxon>Peloderinae</taxon>
        <taxon>Caenorhabditis</taxon>
    </lineage>
</organism>
<dbReference type="Proteomes" id="UP000005237">
    <property type="component" value="Unassembled WGS sequence"/>
</dbReference>
<keyword evidence="4" id="KW-1185">Reference proteome</keyword>
<evidence type="ECO:0000313" key="4">
    <source>
        <dbReference type="Proteomes" id="UP000005237"/>
    </source>
</evidence>
<keyword evidence="2" id="KW-0812">Transmembrane</keyword>
<feature type="transmembrane region" description="Helical" evidence="2">
    <location>
        <begin position="632"/>
        <end position="649"/>
    </location>
</feature>
<feature type="transmembrane region" description="Helical" evidence="2">
    <location>
        <begin position="669"/>
        <end position="694"/>
    </location>
</feature>
<reference evidence="4" key="1">
    <citation type="submission" date="2010-08" db="EMBL/GenBank/DDBJ databases">
        <authorList>
            <consortium name="Caenorhabditis japonica Sequencing Consortium"/>
            <person name="Wilson R.K."/>
        </authorList>
    </citation>
    <scope>NUCLEOTIDE SEQUENCE [LARGE SCALE GENOMIC DNA]</scope>
    <source>
        <strain evidence="4">DF5081</strain>
    </source>
</reference>
<dbReference type="PANTHER" id="PTHR21523">
    <property type="match status" value="1"/>
</dbReference>
<dbReference type="InterPro" id="IPR006954">
    <property type="entry name" value="Mlt-10-like"/>
</dbReference>
<keyword evidence="2" id="KW-1133">Transmembrane helix</keyword>
<evidence type="ECO:0000256" key="2">
    <source>
        <dbReference type="SAM" id="Phobius"/>
    </source>
</evidence>
<name>A0A8R1DI60_CAEJA</name>
<dbReference type="AlphaFoldDB" id="A0A8R1DI60"/>
<proteinExistence type="predicted"/>
<evidence type="ECO:0000256" key="1">
    <source>
        <dbReference type="SAM" id="MobiDB-lite"/>
    </source>
</evidence>
<feature type="transmembrane region" description="Helical" evidence="2">
    <location>
        <begin position="597"/>
        <end position="620"/>
    </location>
</feature>
<accession>A0A8R1DI60</accession>
<keyword evidence="2" id="KW-0472">Membrane</keyword>
<feature type="region of interest" description="Disordered" evidence="1">
    <location>
        <begin position="177"/>
        <end position="199"/>
    </location>
</feature>
<dbReference type="Pfam" id="PF04870">
    <property type="entry name" value="Moulting_cycle"/>
    <property type="match status" value="1"/>
</dbReference>
<reference evidence="3" key="2">
    <citation type="submission" date="2022-06" db="UniProtKB">
        <authorList>
            <consortium name="EnsemblMetazoa"/>
        </authorList>
    </citation>
    <scope>IDENTIFICATION</scope>
    <source>
        <strain evidence="3">DF5081</strain>
    </source>
</reference>
<protein>
    <submittedName>
        <fullName evidence="3">Uncharacterized protein</fullName>
    </submittedName>
</protein>
<dbReference type="PANTHER" id="PTHR21523:SF12">
    <property type="entry name" value="MLT-TEN (MLT-10) RELATED"/>
    <property type="match status" value="1"/>
</dbReference>
<sequence length="750" mass="84073">MPLSLLQERDCANAHSTFSSCAPIAQEEEGLAMIGHARLLSLLLFSSVIFSQCSALIKVKSEVDVTKYGLTKEEILRSPHYKDKVFNIPMPTESGEELLEHWAVQGFSAIVAAIATRRLPLVEDYQQKAHEKCASDAETLAEHARCLVQLEDDAHKNRLIHRKKLFSRNMRRKIDKMINNSTTTSSISEEEKEEQKNDRKSIGAFTFRAKREIKVHTRDSYSLKAKNDITPFGLITRHLSSAVKLIKKKNTISKWQDTIERIADKAQEIKEQKKIDDFMRKRMSIYTDAAEKMKASKQLKRDDSLKELNDLEKYIDNDQIKDIIRDKAGSMSETDKMMMGPLKMLRDAAKLGLSMSGYNTTDFDRKIVRIISPRIMSVIPQEEEAKQNEIDVLSPSLFALHEDGSGVEKKASLGNLLGSLTDSKDSQDFLDFIVEATGVNEAMERVEKKIGEYRRLKDDAMGRGPEGQPLYFTRENVTEKYPHEAKKMEMFEALDKTYSDEQLKEMNRTGYTIMRHDQLDLVYGNGSVGKNLKFLEMAKSMSRPQIDRAIMGTISDLAKEKVKFEARKNDIVLSPITYTTFLLDPAGVSQPAILSPVMMTSLILSPAVYGVMVLSPWLMVPVIISPRVLSPVVLNPFLLVPIILSPLAFNPFVLCPGSMNPFVLSPLVFAPFILSPQVMTPLILTPFCLGPIILNPLALSPLVLSPFVLSPTILSPQYVTAVVLSPYALSPAWGSDGAMVTVFASPSWLS</sequence>
<dbReference type="EnsemblMetazoa" id="CJA03486.1">
    <property type="protein sequence ID" value="CJA03486.1"/>
    <property type="gene ID" value="WBGene00122690"/>
</dbReference>